<proteinExistence type="predicted"/>
<evidence type="ECO:0000259" key="7">
    <source>
        <dbReference type="PROSITE" id="PS50261"/>
    </source>
</evidence>
<feature type="transmembrane region" description="Helical" evidence="6">
    <location>
        <begin position="397"/>
        <end position="418"/>
    </location>
</feature>
<keyword evidence="2 6" id="KW-0812">Transmembrane</keyword>
<dbReference type="GO" id="GO:0007189">
    <property type="term" value="P:adenylate cyclase-activating G protein-coupled receptor signaling pathway"/>
    <property type="evidence" value="ECO:0007669"/>
    <property type="project" value="TreeGrafter"/>
</dbReference>
<dbReference type="Gene3D" id="1.20.1070.10">
    <property type="entry name" value="Rhodopsin 7-helix transmembrane proteins"/>
    <property type="match status" value="2"/>
</dbReference>
<evidence type="ECO:0000313" key="9">
    <source>
        <dbReference type="Proteomes" id="UP000624244"/>
    </source>
</evidence>
<dbReference type="GO" id="GO:0004930">
    <property type="term" value="F:G protein-coupled receptor activity"/>
    <property type="evidence" value="ECO:0007669"/>
    <property type="project" value="TreeGrafter"/>
</dbReference>
<dbReference type="GO" id="GO:0005886">
    <property type="term" value="C:plasma membrane"/>
    <property type="evidence" value="ECO:0007669"/>
    <property type="project" value="TreeGrafter"/>
</dbReference>
<dbReference type="SUPFAM" id="SSF81321">
    <property type="entry name" value="Family A G protein-coupled receptor-like"/>
    <property type="match status" value="1"/>
</dbReference>
<feature type="region of interest" description="Disordered" evidence="5">
    <location>
        <begin position="482"/>
        <end position="502"/>
    </location>
</feature>
<feature type="compositionally biased region" description="Basic and acidic residues" evidence="5">
    <location>
        <begin position="485"/>
        <end position="502"/>
    </location>
</feature>
<evidence type="ECO:0000313" key="8">
    <source>
        <dbReference type="EMBL" id="KAF5850630.1"/>
    </source>
</evidence>
<dbReference type="EMBL" id="WNKQ01000006">
    <property type="protein sequence ID" value="KAF5850630.1"/>
    <property type="molecule type" value="Genomic_DNA"/>
</dbReference>
<organism evidence="8 9">
    <name type="scientific">Cochliobolus sativus</name>
    <name type="common">Common root rot and spot blotch fungus</name>
    <name type="synonym">Bipolaris sorokiniana</name>
    <dbReference type="NCBI Taxonomy" id="45130"/>
    <lineage>
        <taxon>Eukaryota</taxon>
        <taxon>Fungi</taxon>
        <taxon>Dikarya</taxon>
        <taxon>Ascomycota</taxon>
        <taxon>Pezizomycotina</taxon>
        <taxon>Dothideomycetes</taxon>
        <taxon>Pleosporomycetidae</taxon>
        <taxon>Pleosporales</taxon>
        <taxon>Pleosporineae</taxon>
        <taxon>Pleosporaceae</taxon>
        <taxon>Bipolaris</taxon>
    </lineage>
</organism>
<feature type="transmembrane region" description="Helical" evidence="6">
    <location>
        <begin position="20"/>
        <end position="41"/>
    </location>
</feature>
<comment type="caution">
    <text evidence="8">The sequence shown here is derived from an EMBL/GenBank/DDBJ whole genome shotgun (WGS) entry which is preliminary data.</text>
</comment>
<feature type="transmembrane region" description="Helical" evidence="6">
    <location>
        <begin position="90"/>
        <end position="113"/>
    </location>
</feature>
<evidence type="ECO:0000256" key="6">
    <source>
        <dbReference type="SAM" id="Phobius"/>
    </source>
</evidence>
<feature type="transmembrane region" description="Helical" evidence="6">
    <location>
        <begin position="170"/>
        <end position="189"/>
    </location>
</feature>
<evidence type="ECO:0000256" key="1">
    <source>
        <dbReference type="ARBA" id="ARBA00004141"/>
    </source>
</evidence>
<dbReference type="AlphaFoldDB" id="A0A8H5ZK75"/>
<dbReference type="PANTHER" id="PTHR23112:SF0">
    <property type="entry name" value="TRANSMEMBRANE PROTEIN 116"/>
    <property type="match status" value="1"/>
</dbReference>
<evidence type="ECO:0000256" key="5">
    <source>
        <dbReference type="SAM" id="MobiDB-lite"/>
    </source>
</evidence>
<evidence type="ECO:0000256" key="3">
    <source>
        <dbReference type="ARBA" id="ARBA00022989"/>
    </source>
</evidence>
<dbReference type="PANTHER" id="PTHR23112">
    <property type="entry name" value="G PROTEIN-COUPLED RECEPTOR 157-RELATED"/>
    <property type="match status" value="1"/>
</dbReference>
<dbReference type="Proteomes" id="UP000624244">
    <property type="component" value="Unassembled WGS sequence"/>
</dbReference>
<keyword evidence="4 6" id="KW-0472">Membrane</keyword>
<gene>
    <name evidence="8" type="ORF">GGP41_010315</name>
</gene>
<keyword evidence="3 6" id="KW-1133">Transmembrane helix</keyword>
<dbReference type="Pfam" id="PF05462">
    <property type="entry name" value="Dicty_CAR"/>
    <property type="match status" value="1"/>
</dbReference>
<feature type="transmembrane region" description="Helical" evidence="6">
    <location>
        <begin position="358"/>
        <end position="377"/>
    </location>
</feature>
<dbReference type="GO" id="GO:0007166">
    <property type="term" value="P:cell surface receptor signaling pathway"/>
    <property type="evidence" value="ECO:0007669"/>
    <property type="project" value="InterPro"/>
</dbReference>
<dbReference type="InterPro" id="IPR017981">
    <property type="entry name" value="GPCR_2-like_7TM"/>
</dbReference>
<evidence type="ECO:0000256" key="4">
    <source>
        <dbReference type="ARBA" id="ARBA00023136"/>
    </source>
</evidence>
<feature type="domain" description="G-protein coupled receptors family 2 profile 2" evidence="7">
    <location>
        <begin position="13"/>
        <end position="176"/>
    </location>
</feature>
<sequence>MAAELPYNKTLAFVVATRIASILSVVGSSIIVSTFISLTFFRKPINRLVFYATLGNILTNVATLMSNSVLPAPGEPASGLCEFQGLLIQWFMVADSFWVLCMATNVFLVFFYGYDAQQLRHLEKWYFAFSYGIPCIPVIAYVVLSRTGHPVIGSATLWCWVSVDVEWMRIAFFYVPAWWVPVLSQMLAYNVTGYRIWQKQVELRFCSRDSNQFVTVRDASDERERTGDVFFGRNNIVVTTQIECDIQHQGDRFRSVSPDPDCISINSFSSTQRLSRIRRPDELISGPLHDASPTRISRLLIEDVEAQLHFHHTPPSRSSYRATMIATSPPPEPMDVLPTAISKPRPAAKRTLDGHAAAMAYLYVAFLMFLALFVVWLPSSINRMYQFTHKDRPNFALNILSATVLPLQGAWNAIIYIFTTRAECRRAWSMVVEKITGRYAQYQPWREVSVKEMTVSSQLTQESAVDVEMSDIFGHDMQARQIKSPKNDHVKDNDRCSKQISR</sequence>
<name>A0A8H5ZK75_COCSA</name>
<evidence type="ECO:0000256" key="2">
    <source>
        <dbReference type="ARBA" id="ARBA00022692"/>
    </source>
</evidence>
<protein>
    <recommendedName>
        <fullName evidence="7">G-protein coupled receptors family 2 profile 2 domain-containing protein</fullName>
    </recommendedName>
</protein>
<feature type="transmembrane region" description="Helical" evidence="6">
    <location>
        <begin position="48"/>
        <end position="70"/>
    </location>
</feature>
<feature type="transmembrane region" description="Helical" evidence="6">
    <location>
        <begin position="125"/>
        <end position="144"/>
    </location>
</feature>
<reference evidence="8" key="1">
    <citation type="submission" date="2019-11" db="EMBL/GenBank/DDBJ databases">
        <title>Bipolaris sorokiniana Genome sequencing.</title>
        <authorList>
            <person name="Wang H."/>
        </authorList>
    </citation>
    <scope>NUCLEOTIDE SEQUENCE</scope>
</reference>
<comment type="subcellular location">
    <subcellularLocation>
        <location evidence="1">Membrane</location>
        <topology evidence="1">Multi-pass membrane protein</topology>
    </subcellularLocation>
</comment>
<accession>A0A8H5ZK75</accession>
<dbReference type="PROSITE" id="PS50261">
    <property type="entry name" value="G_PROTEIN_RECEP_F2_4"/>
    <property type="match status" value="1"/>
</dbReference>